<dbReference type="InterPro" id="IPR047271">
    <property type="entry name" value="Ephexin-like"/>
</dbReference>
<dbReference type="SUPFAM" id="SSF50044">
    <property type="entry name" value="SH3-domain"/>
    <property type="match status" value="1"/>
</dbReference>
<dbReference type="GO" id="GO:0005085">
    <property type="term" value="F:guanyl-nucleotide exchange factor activity"/>
    <property type="evidence" value="ECO:0007669"/>
    <property type="project" value="InterPro"/>
</dbReference>
<dbReference type="InterPro" id="IPR011993">
    <property type="entry name" value="PH-like_dom_sf"/>
</dbReference>
<dbReference type="InterPro" id="IPR000219">
    <property type="entry name" value="DH_dom"/>
</dbReference>
<dbReference type="Gene3D" id="2.30.29.30">
    <property type="entry name" value="Pleckstrin-homology domain (PH domain)/Phosphotyrosine-binding domain (PTB)"/>
    <property type="match status" value="1"/>
</dbReference>
<dbReference type="Pfam" id="PF00621">
    <property type="entry name" value="RhoGEF"/>
    <property type="match status" value="1"/>
</dbReference>
<sequence length="998" mass="115701">MDLGSHSRNSSVSGSLVSQNSTRYVKNRRRDVGDRVTITSDSKVYLNTSDNNDVDNKAVNNRENKAECDTDFNKVGDLIRTSKDLPKLKNKIFEDSIESQEISFYIESHSDDDDTPEYEDIVYDSFESDSEGEYYNITEFQQVELRHDVTNTPLPPEPRNTESNGFDKFTKNISKFKKNFSRDITKSLRRFSRKIYQQDIDIDKKDEDIPSPIINDSEPLRKVSKDESIKSEKTDNTKQDSFLSRIRRSVSLSAVSVTNLSNYFENQNNTQNQRRSIFYLNDPSNNANENEIIEEKVIKNESPLETPTKPNRSKMVRPRMPPPPVPPKNNVLEKLLKEQESKKAIRSSVISKTDSKADENKSWYSHVGLYSSRTLPTLPTQEVEEDSRQPSPRPKSLKLSTEKESTKGRVFSSVIQELNFKLNKNNSETNNIHNSVNNNFETESNYNNQSMYSYSSGDSKKDDSSVTYGTHDTTFFEDEPLYQFYDAAVFDSVSDDLPSDCESDIYEDMEQMNENYISSSTINDSTEDLVDPQNRTITFTKSLWCEIPEVVKSTVLSTLSSQQKKLQEAKFEIITSEASYLHSLNVLADHFEKKFKHSNIVNEIEFEILFGKIKSVRACSRKILHDFEKCWQSNVLLDGLCDLVQRHAEENFHVYIPYCENQILISETLNKLKERTDFAEFLNQLESSPACQFLSLYSFLMLPMQRITRWPLLVDAILKRLSESDPEYLTCQYALATMNKTVTQCNEAARTKEQELELTKISESLVFDKDVPPIEINTQGRYIIRSGSLMCYQSRNEDTKMTFGRRFSKISLHIFLFNDLFVVCKKKSEFLYTVINYCPRNFIELRSVDMFPGLRKKDVMDKNLLYLSVLENHHKKVVEFLLSALTETDKERWIEAFSPPKSENPDETLYECWDCPQVMAMHNYNGCQPDELSLSRGDVINVLRKMTDGWYHGERLRDGHTGWFPANYTVEIINPHVRARNLKQRYRLLTFSENYLKT</sequence>
<dbReference type="PRINTS" id="PR00452">
    <property type="entry name" value="SH3DOMAIN"/>
</dbReference>
<dbReference type="InterPro" id="IPR055251">
    <property type="entry name" value="SOS1_NGEF_PH"/>
</dbReference>
<reference evidence="8" key="1">
    <citation type="submission" date="2025-08" db="UniProtKB">
        <authorList>
            <consortium name="RefSeq"/>
        </authorList>
    </citation>
    <scope>IDENTIFICATION</scope>
</reference>
<dbReference type="InterPro" id="IPR001452">
    <property type="entry name" value="SH3_domain"/>
</dbReference>
<dbReference type="SMART" id="SM00325">
    <property type="entry name" value="RhoGEF"/>
    <property type="match status" value="1"/>
</dbReference>
<dbReference type="RefSeq" id="XP_028147288.1">
    <property type="nucleotide sequence ID" value="XM_028291487.1"/>
</dbReference>
<name>A0A6P7GQ18_DIAVI</name>
<keyword evidence="8" id="KW-0808">Transferase</keyword>
<dbReference type="CDD" id="cd01221">
    <property type="entry name" value="PH_ephexin"/>
    <property type="match status" value="1"/>
</dbReference>
<evidence type="ECO:0000256" key="5">
    <source>
        <dbReference type="SAM" id="MobiDB-lite"/>
    </source>
</evidence>
<keyword evidence="2 4" id="KW-0728">SH3 domain</keyword>
<dbReference type="GO" id="GO:0016301">
    <property type="term" value="F:kinase activity"/>
    <property type="evidence" value="ECO:0007669"/>
    <property type="project" value="UniProtKB-KW"/>
</dbReference>
<proteinExistence type="predicted"/>
<dbReference type="PANTHER" id="PTHR12845:SF5">
    <property type="entry name" value="EPHEXIN, ISOFORM D"/>
    <property type="match status" value="1"/>
</dbReference>
<dbReference type="InterPro" id="IPR036028">
    <property type="entry name" value="SH3-like_dom_sf"/>
</dbReference>
<feature type="domain" description="DH" evidence="7">
    <location>
        <begin position="565"/>
        <end position="748"/>
    </location>
</feature>
<dbReference type="Pfam" id="PF22697">
    <property type="entry name" value="SOS1_NGEF_PH"/>
    <property type="match status" value="1"/>
</dbReference>
<organism evidence="8">
    <name type="scientific">Diabrotica virgifera virgifera</name>
    <name type="common">western corn rootworm</name>
    <dbReference type="NCBI Taxonomy" id="50390"/>
    <lineage>
        <taxon>Eukaryota</taxon>
        <taxon>Metazoa</taxon>
        <taxon>Ecdysozoa</taxon>
        <taxon>Arthropoda</taxon>
        <taxon>Hexapoda</taxon>
        <taxon>Insecta</taxon>
        <taxon>Pterygota</taxon>
        <taxon>Neoptera</taxon>
        <taxon>Endopterygota</taxon>
        <taxon>Coleoptera</taxon>
        <taxon>Polyphaga</taxon>
        <taxon>Cucujiformia</taxon>
        <taxon>Chrysomeloidea</taxon>
        <taxon>Chrysomelidae</taxon>
        <taxon>Galerucinae</taxon>
        <taxon>Diabroticina</taxon>
        <taxon>Diabroticites</taxon>
        <taxon>Diabrotica</taxon>
    </lineage>
</organism>
<gene>
    <name evidence="8" type="primary">LOC114340717</name>
</gene>
<evidence type="ECO:0000256" key="4">
    <source>
        <dbReference type="PROSITE-ProRule" id="PRU00192"/>
    </source>
</evidence>
<keyword evidence="3" id="KW-0966">Cell projection</keyword>
<dbReference type="CDD" id="cd11793">
    <property type="entry name" value="SH3_ephexin1_like"/>
    <property type="match status" value="1"/>
</dbReference>
<protein>
    <submittedName>
        <fullName evidence="8">Kinase and exchange factor for Rac B</fullName>
    </submittedName>
</protein>
<dbReference type="SUPFAM" id="SSF50729">
    <property type="entry name" value="PH domain-like"/>
    <property type="match status" value="1"/>
</dbReference>
<dbReference type="Gene3D" id="2.30.30.40">
    <property type="entry name" value="SH3 Domains"/>
    <property type="match status" value="1"/>
</dbReference>
<evidence type="ECO:0000256" key="1">
    <source>
        <dbReference type="ARBA" id="ARBA00004316"/>
    </source>
</evidence>
<dbReference type="PROSITE" id="PS50010">
    <property type="entry name" value="DH_2"/>
    <property type="match status" value="1"/>
</dbReference>
<keyword evidence="8" id="KW-0418">Kinase</keyword>
<dbReference type="GO" id="GO:0042995">
    <property type="term" value="C:cell projection"/>
    <property type="evidence" value="ECO:0007669"/>
    <property type="project" value="UniProtKB-SubCell"/>
</dbReference>
<dbReference type="Pfam" id="PF07653">
    <property type="entry name" value="SH3_2"/>
    <property type="match status" value="1"/>
</dbReference>
<accession>A0A6P7GQ18</accession>
<evidence type="ECO:0000256" key="3">
    <source>
        <dbReference type="ARBA" id="ARBA00023273"/>
    </source>
</evidence>
<evidence type="ECO:0000259" key="7">
    <source>
        <dbReference type="PROSITE" id="PS50010"/>
    </source>
</evidence>
<dbReference type="InterPro" id="IPR047270">
    <property type="entry name" value="PH_ephexin"/>
</dbReference>
<feature type="region of interest" description="Disordered" evidence="5">
    <location>
        <begin position="206"/>
        <end position="240"/>
    </location>
</feature>
<dbReference type="SMART" id="SM00326">
    <property type="entry name" value="SH3"/>
    <property type="match status" value="1"/>
</dbReference>
<dbReference type="PROSITE" id="PS50002">
    <property type="entry name" value="SH3"/>
    <property type="match status" value="1"/>
</dbReference>
<feature type="domain" description="SH3" evidence="6">
    <location>
        <begin position="913"/>
        <end position="974"/>
    </location>
</feature>
<evidence type="ECO:0000313" key="8">
    <source>
        <dbReference type="RefSeq" id="XP_028147288.1"/>
    </source>
</evidence>
<dbReference type="Gene3D" id="1.20.900.10">
    <property type="entry name" value="Dbl homology (DH) domain"/>
    <property type="match status" value="1"/>
</dbReference>
<dbReference type="InParanoid" id="A0A6P7GQ18"/>
<feature type="compositionally biased region" description="Low complexity" evidence="5">
    <location>
        <begin position="1"/>
        <end position="21"/>
    </location>
</feature>
<feature type="region of interest" description="Disordered" evidence="5">
    <location>
        <begin position="375"/>
        <end position="406"/>
    </location>
</feature>
<evidence type="ECO:0000259" key="6">
    <source>
        <dbReference type="PROSITE" id="PS50002"/>
    </source>
</evidence>
<comment type="subcellular location">
    <subcellularLocation>
        <location evidence="1">Cell projection</location>
    </subcellularLocation>
</comment>
<dbReference type="AlphaFoldDB" id="A0A6P7GQ18"/>
<feature type="region of interest" description="Disordered" evidence="5">
    <location>
        <begin position="1"/>
        <end position="32"/>
    </location>
</feature>
<feature type="compositionally biased region" description="Basic and acidic residues" evidence="5">
    <location>
        <begin position="218"/>
        <end position="238"/>
    </location>
</feature>
<evidence type="ECO:0000256" key="2">
    <source>
        <dbReference type="ARBA" id="ARBA00022443"/>
    </source>
</evidence>
<feature type="region of interest" description="Disordered" evidence="5">
    <location>
        <begin position="297"/>
        <end position="330"/>
    </location>
</feature>
<dbReference type="CDD" id="cd00160">
    <property type="entry name" value="RhoGEF"/>
    <property type="match status" value="1"/>
</dbReference>
<dbReference type="SUPFAM" id="SSF48065">
    <property type="entry name" value="DBL homology domain (DH-domain)"/>
    <property type="match status" value="1"/>
</dbReference>
<dbReference type="InterPro" id="IPR035899">
    <property type="entry name" value="DBL_dom_sf"/>
</dbReference>
<dbReference type="PANTHER" id="PTHR12845">
    <property type="entry name" value="GUANINE NUCLEOTIDE EXCHANGE FACTOR"/>
    <property type="match status" value="1"/>
</dbReference>